<evidence type="ECO:0000256" key="1">
    <source>
        <dbReference type="ARBA" id="ARBA00007118"/>
    </source>
</evidence>
<dbReference type="EMBL" id="JABJRC010000017">
    <property type="protein sequence ID" value="NOL45830.1"/>
    <property type="molecule type" value="Genomic_DNA"/>
</dbReference>
<gene>
    <name evidence="4" type="ORF">HPO96_36860</name>
</gene>
<dbReference type="AlphaFoldDB" id="A0A7Y4P560"/>
<reference evidence="4 5" key="1">
    <citation type="submission" date="2020-05" db="EMBL/GenBank/DDBJ databases">
        <title>Genome sequence of Kribbella sandramycini ATCC 39419.</title>
        <authorList>
            <person name="Maclea K.S."/>
            <person name="Fair J.L."/>
        </authorList>
    </citation>
    <scope>NUCLEOTIDE SEQUENCE [LARGE SCALE GENOMIC DNA]</scope>
    <source>
        <strain evidence="4 5">ATCC 39419</strain>
    </source>
</reference>
<dbReference type="SUPFAM" id="SSF55469">
    <property type="entry name" value="FMN-dependent nitroreductase-like"/>
    <property type="match status" value="1"/>
</dbReference>
<dbReference type="PANTHER" id="PTHR43673:SF10">
    <property type="entry name" value="NADH DEHYDROGENASE_NAD(P)H NITROREDUCTASE XCC3605-RELATED"/>
    <property type="match status" value="1"/>
</dbReference>
<evidence type="ECO:0000259" key="3">
    <source>
        <dbReference type="Pfam" id="PF00881"/>
    </source>
</evidence>
<keyword evidence="5" id="KW-1185">Reference proteome</keyword>
<dbReference type="InterPro" id="IPR000415">
    <property type="entry name" value="Nitroreductase-like"/>
</dbReference>
<evidence type="ECO:0000313" key="4">
    <source>
        <dbReference type="EMBL" id="NOL45830.1"/>
    </source>
</evidence>
<evidence type="ECO:0000313" key="5">
    <source>
        <dbReference type="Proteomes" id="UP000534306"/>
    </source>
</evidence>
<feature type="domain" description="Nitroreductase" evidence="3">
    <location>
        <begin position="31"/>
        <end position="192"/>
    </location>
</feature>
<comment type="similarity">
    <text evidence="1">Belongs to the nitroreductase family.</text>
</comment>
<name>A0A7Y4P560_9ACTN</name>
<dbReference type="PANTHER" id="PTHR43673">
    <property type="entry name" value="NAD(P)H NITROREDUCTASE YDGI-RELATED"/>
    <property type="match status" value="1"/>
</dbReference>
<dbReference type="GO" id="GO:0016491">
    <property type="term" value="F:oxidoreductase activity"/>
    <property type="evidence" value="ECO:0007669"/>
    <property type="project" value="UniProtKB-KW"/>
</dbReference>
<dbReference type="Pfam" id="PF00881">
    <property type="entry name" value="Nitroreductase"/>
    <property type="match status" value="1"/>
</dbReference>
<comment type="caution">
    <text evidence="4">The sequence shown here is derived from an EMBL/GenBank/DDBJ whole genome shotgun (WGS) entry which is preliminary data.</text>
</comment>
<dbReference type="InterPro" id="IPR029479">
    <property type="entry name" value="Nitroreductase"/>
</dbReference>
<accession>A0A7Y4P560</accession>
<dbReference type="CDD" id="cd02062">
    <property type="entry name" value="Nitro_FMN_reductase"/>
    <property type="match status" value="1"/>
</dbReference>
<evidence type="ECO:0000256" key="2">
    <source>
        <dbReference type="ARBA" id="ARBA00023002"/>
    </source>
</evidence>
<sequence>MRRRASSPSGWKTVAVSTLDLTPDELLTTTRAVRKRLDLSKPVPLELIKECIEIALQAPSGSNRQGWHWLVITDPEHRKTIAEYYRTALHAYFATQEPADDPVQARVKASSEYLGDHLAEVPVFVIPCIKAGALPEGNQAGLWGSILPAAWNFMLAARARGLGTTWTSLHLNYEQEIAQLLGIPGDIRQAVLIPTAYTIGTDFKPGPRKSLDDVVHFDTW</sequence>
<dbReference type="Gene3D" id="3.40.109.10">
    <property type="entry name" value="NADH Oxidase"/>
    <property type="match status" value="1"/>
</dbReference>
<keyword evidence="2" id="KW-0560">Oxidoreductase</keyword>
<proteinExistence type="inferred from homology"/>
<dbReference type="Proteomes" id="UP000534306">
    <property type="component" value="Unassembled WGS sequence"/>
</dbReference>
<protein>
    <submittedName>
        <fullName evidence="4">Nitroreductase family protein</fullName>
    </submittedName>
</protein>
<organism evidence="4 5">
    <name type="scientific">Kribbella sandramycini</name>
    <dbReference type="NCBI Taxonomy" id="60450"/>
    <lineage>
        <taxon>Bacteria</taxon>
        <taxon>Bacillati</taxon>
        <taxon>Actinomycetota</taxon>
        <taxon>Actinomycetes</taxon>
        <taxon>Propionibacteriales</taxon>
        <taxon>Kribbellaceae</taxon>
        <taxon>Kribbella</taxon>
    </lineage>
</organism>